<accession>A0ABW5H110</accession>
<name>A0ABW5H110_9PSEU</name>
<evidence type="ECO:0000256" key="1">
    <source>
        <dbReference type="SAM" id="MobiDB-lite"/>
    </source>
</evidence>
<sequence length="329" mass="33576">MPDPAKPRRTLVVSAVLVLLVAAVVVYVTTRPDGEPVAETAPSSLVSIPASPPSSTAKPAPLDPAGYQKLLTGIGTAITPAVQQLEQATTPTAVRDAGANLGTVVGKAVEQLSAATPPDAMHSAHRSLIADLTGLYNSSIPKIVNGATENKLCGGSSATAALSRDLGVAGLRDTLSKLTSPYHLGPLFPDARPDPNRGAANGAVILGAGGGKNTVSVDNRSGTDQAVTLADGLHPVFTVYVKAGATASASGIADGIYTAFSTGGTDWDAGNGRFTRDCSFSKFSQSASMKDNGYTHTNLDLTVHKIDPSELPSGPFPPQAAIEPAEYPR</sequence>
<evidence type="ECO:0000313" key="2">
    <source>
        <dbReference type="EMBL" id="MFD2466927.1"/>
    </source>
</evidence>
<dbReference type="Proteomes" id="UP001597483">
    <property type="component" value="Unassembled WGS sequence"/>
</dbReference>
<proteinExistence type="predicted"/>
<dbReference type="EMBL" id="JBHUKS010000004">
    <property type="protein sequence ID" value="MFD2466927.1"/>
    <property type="molecule type" value="Genomic_DNA"/>
</dbReference>
<feature type="region of interest" description="Disordered" evidence="1">
    <location>
        <begin position="307"/>
        <end position="329"/>
    </location>
</feature>
<protein>
    <submittedName>
        <fullName evidence="2">Uncharacterized protein</fullName>
    </submittedName>
</protein>
<reference evidence="3" key="1">
    <citation type="journal article" date="2019" name="Int. J. Syst. Evol. Microbiol.">
        <title>The Global Catalogue of Microorganisms (GCM) 10K type strain sequencing project: providing services to taxonomists for standard genome sequencing and annotation.</title>
        <authorList>
            <consortium name="The Broad Institute Genomics Platform"/>
            <consortium name="The Broad Institute Genome Sequencing Center for Infectious Disease"/>
            <person name="Wu L."/>
            <person name="Ma J."/>
        </authorList>
    </citation>
    <scope>NUCLEOTIDE SEQUENCE [LARGE SCALE GENOMIC DNA]</scope>
    <source>
        <strain evidence="3">CGMCC 4.7641</strain>
    </source>
</reference>
<feature type="region of interest" description="Disordered" evidence="1">
    <location>
        <begin position="35"/>
        <end position="62"/>
    </location>
</feature>
<gene>
    <name evidence="2" type="ORF">ACFSVL_05960</name>
</gene>
<dbReference type="RefSeq" id="WP_378301185.1">
    <property type="nucleotide sequence ID" value="NZ_JBHUKS010000004.1"/>
</dbReference>
<organism evidence="2 3">
    <name type="scientific">Amycolatopsis silviterrae</name>
    <dbReference type="NCBI Taxonomy" id="1656914"/>
    <lineage>
        <taxon>Bacteria</taxon>
        <taxon>Bacillati</taxon>
        <taxon>Actinomycetota</taxon>
        <taxon>Actinomycetes</taxon>
        <taxon>Pseudonocardiales</taxon>
        <taxon>Pseudonocardiaceae</taxon>
        <taxon>Amycolatopsis</taxon>
    </lineage>
</organism>
<comment type="caution">
    <text evidence="2">The sequence shown here is derived from an EMBL/GenBank/DDBJ whole genome shotgun (WGS) entry which is preliminary data.</text>
</comment>
<keyword evidence="3" id="KW-1185">Reference proteome</keyword>
<evidence type="ECO:0000313" key="3">
    <source>
        <dbReference type="Proteomes" id="UP001597483"/>
    </source>
</evidence>